<evidence type="ECO:0000313" key="4">
    <source>
        <dbReference type="EMBL" id="MCA0151713.1"/>
    </source>
</evidence>
<feature type="transmembrane region" description="Helical" evidence="1">
    <location>
        <begin position="38"/>
        <end position="59"/>
    </location>
</feature>
<feature type="domain" description="Helicase ATP-binding" evidence="2">
    <location>
        <begin position="287"/>
        <end position="455"/>
    </location>
</feature>
<keyword evidence="1" id="KW-1133">Transmembrane helix</keyword>
<protein>
    <submittedName>
        <fullName evidence="4">DEAD/DEAH box helicase family protein</fullName>
    </submittedName>
</protein>
<evidence type="ECO:0000259" key="3">
    <source>
        <dbReference type="PROSITE" id="PS51194"/>
    </source>
</evidence>
<dbReference type="Pfam" id="PF00271">
    <property type="entry name" value="Helicase_C"/>
    <property type="match status" value="1"/>
</dbReference>
<dbReference type="SMART" id="SM00490">
    <property type="entry name" value="HELICc"/>
    <property type="match status" value="1"/>
</dbReference>
<evidence type="ECO:0000313" key="5">
    <source>
        <dbReference type="Proteomes" id="UP001198402"/>
    </source>
</evidence>
<dbReference type="PANTHER" id="PTHR47396:SF1">
    <property type="entry name" value="ATP-DEPENDENT HELICASE IRC3-RELATED"/>
    <property type="match status" value="1"/>
</dbReference>
<dbReference type="Pfam" id="PF04851">
    <property type="entry name" value="ResIII"/>
    <property type="match status" value="1"/>
</dbReference>
<feature type="domain" description="Helicase C-terminal" evidence="3">
    <location>
        <begin position="535"/>
        <end position="715"/>
    </location>
</feature>
<dbReference type="InterPro" id="IPR006935">
    <property type="entry name" value="Helicase/UvrB_N"/>
</dbReference>
<dbReference type="Gene3D" id="3.40.50.300">
    <property type="entry name" value="P-loop containing nucleotide triphosphate hydrolases"/>
    <property type="match status" value="2"/>
</dbReference>
<keyword evidence="4" id="KW-0378">Hydrolase</keyword>
<evidence type="ECO:0000259" key="2">
    <source>
        <dbReference type="PROSITE" id="PS51192"/>
    </source>
</evidence>
<comment type="caution">
    <text evidence="4">The sequence shown here is derived from an EMBL/GenBank/DDBJ whole genome shotgun (WGS) entry which is preliminary data.</text>
</comment>
<proteinExistence type="predicted"/>
<dbReference type="RefSeq" id="WP_224476685.1">
    <property type="nucleotide sequence ID" value="NZ_JAIUJS010000001.1"/>
</dbReference>
<dbReference type="SUPFAM" id="SSF52540">
    <property type="entry name" value="P-loop containing nucleoside triphosphate hydrolases"/>
    <property type="match status" value="2"/>
</dbReference>
<feature type="transmembrane region" description="Helical" evidence="1">
    <location>
        <begin position="366"/>
        <end position="387"/>
    </location>
</feature>
<dbReference type="EMBL" id="JAIUJS010000001">
    <property type="protein sequence ID" value="MCA0151713.1"/>
    <property type="molecule type" value="Genomic_DNA"/>
</dbReference>
<dbReference type="InterPro" id="IPR001650">
    <property type="entry name" value="Helicase_C-like"/>
</dbReference>
<dbReference type="PROSITE" id="PS51192">
    <property type="entry name" value="HELICASE_ATP_BIND_1"/>
    <property type="match status" value="1"/>
</dbReference>
<keyword evidence="4" id="KW-0067">ATP-binding</keyword>
<dbReference type="PROSITE" id="PS51194">
    <property type="entry name" value="HELICASE_CTER"/>
    <property type="match status" value="1"/>
</dbReference>
<organism evidence="4 5">
    <name type="scientific">Winogradskyella vincentii</name>
    <dbReference type="NCBI Taxonomy" id="2877122"/>
    <lineage>
        <taxon>Bacteria</taxon>
        <taxon>Pseudomonadati</taxon>
        <taxon>Bacteroidota</taxon>
        <taxon>Flavobacteriia</taxon>
        <taxon>Flavobacteriales</taxon>
        <taxon>Flavobacteriaceae</taxon>
        <taxon>Winogradskyella</taxon>
    </lineage>
</organism>
<keyword evidence="1" id="KW-0472">Membrane</keyword>
<reference evidence="5" key="1">
    <citation type="submission" date="2023-07" db="EMBL/GenBank/DDBJ databases">
        <authorList>
            <person name="Yue Y."/>
        </authorList>
    </citation>
    <scope>NUCLEOTIDE SEQUENCE [LARGE SCALE GENOMIC DNA]</scope>
    <source>
        <strain evidence="5">2Y89</strain>
    </source>
</reference>
<name>A0ABS7XVP4_9FLAO</name>
<keyword evidence="4" id="KW-0347">Helicase</keyword>
<dbReference type="InterPro" id="IPR014001">
    <property type="entry name" value="Helicase_ATP-bd"/>
</dbReference>
<accession>A0ABS7XVP4</accession>
<dbReference type="InterPro" id="IPR050742">
    <property type="entry name" value="Helicase_Restrict-Modif_Enz"/>
</dbReference>
<dbReference type="InterPro" id="IPR027417">
    <property type="entry name" value="P-loop_NTPase"/>
</dbReference>
<gene>
    <name evidence="4" type="ORF">LBV24_00700</name>
</gene>
<dbReference type="CDD" id="cd17926">
    <property type="entry name" value="DEXHc_RE"/>
    <property type="match status" value="1"/>
</dbReference>
<keyword evidence="5" id="KW-1185">Reference proteome</keyword>
<keyword evidence="1" id="KW-0812">Transmembrane</keyword>
<dbReference type="SMART" id="SM00487">
    <property type="entry name" value="DEXDc"/>
    <property type="match status" value="1"/>
</dbReference>
<sequence length="734" mass="84965">MLKEVNWAEDRDYKSGSEDEPLQFYIDALCNSSSFDLLLGYFSSSALNVLSLGFANFIYSGGKMRAVINNILSEEDKDAILRGKDKENFSTIYNFDDIAELKSSLDNYGKHFFECFAWLIANDKIDLKIIKPKNKKGISHYKSGVFGDGENYVSFKSSCNFTYYGFLENLEELDCRLSWEANDLKKIKKQKKDFENLFSGKSEIVEYLDVDKIKTAIKDEFGDKNIQELIIQEKELIQTKNNSLKNTKIIKSVKAATIKLNEFIKIENSPKFPFPDGPRDYQKTAYKKWVDNDKKGLFAMATGTGKTLTSLNCLLNEYKDSGHYKAVILVPTIALVNQWEKECRKFNFNNIITISSKEKWPKNVSFLNSASNFIDISFVIIVTYASFYRKNFQSHFLNLPKDTLFIADEAHNLGSNNVSKAIQKVHLGKRIGLSATPDRKYDDEGNKSIEAFFNDSPPFVFRYTMKQAMEKGWLSEYKYYPHIVKLTDVEVKKWKEILDKLKKYIDSETGQYKDCQEVEMLLLERSRIKHKAQNKLPKFIEILNNEFNLRKNLKYTLVYVPEGVEPNYEYVDEYIENTEEVSLINEYTRAVSRTDSSIMVKQYTSRTIDRDDVIEKFQNGDVDVLTSMKCLDEGVDVPRSELAIFCASTGNPRQFVQRRGRVLRTHDDKTYAVIHDLVVIPEPNDESTYDMEKNMIAKELERVIDFSCLALNKIDTYNTLKPILNYYNLNLECD</sequence>
<dbReference type="PANTHER" id="PTHR47396">
    <property type="entry name" value="TYPE I RESTRICTION ENZYME ECOKI R PROTEIN"/>
    <property type="match status" value="1"/>
</dbReference>
<keyword evidence="4" id="KW-0547">Nucleotide-binding</keyword>
<evidence type="ECO:0000256" key="1">
    <source>
        <dbReference type="SAM" id="Phobius"/>
    </source>
</evidence>
<dbReference type="GO" id="GO:0004386">
    <property type="term" value="F:helicase activity"/>
    <property type="evidence" value="ECO:0007669"/>
    <property type="project" value="UniProtKB-KW"/>
</dbReference>
<dbReference type="Proteomes" id="UP001198402">
    <property type="component" value="Unassembled WGS sequence"/>
</dbReference>